<keyword evidence="2" id="KW-1185">Reference proteome</keyword>
<proteinExistence type="predicted"/>
<protein>
    <recommendedName>
        <fullName evidence="3">Hypervirulence associated protein TUDOR domain-containing protein</fullName>
    </recommendedName>
</protein>
<reference evidence="2" key="1">
    <citation type="journal article" date="2019" name="Int. J. Syst. Evol. Microbiol.">
        <title>The Global Catalogue of Microorganisms (GCM) 10K type strain sequencing project: providing services to taxonomists for standard genome sequencing and annotation.</title>
        <authorList>
            <consortium name="The Broad Institute Genomics Platform"/>
            <consortium name="The Broad Institute Genome Sequencing Center for Infectious Disease"/>
            <person name="Wu L."/>
            <person name="Ma J."/>
        </authorList>
    </citation>
    <scope>NUCLEOTIDE SEQUENCE [LARGE SCALE GENOMIC DNA]</scope>
    <source>
        <strain evidence="2">JCM 4738</strain>
    </source>
</reference>
<dbReference type="Proteomes" id="UP000642673">
    <property type="component" value="Unassembled WGS sequence"/>
</dbReference>
<evidence type="ECO:0000313" key="1">
    <source>
        <dbReference type="EMBL" id="GHB59144.1"/>
    </source>
</evidence>
<comment type="caution">
    <text evidence="1">The sequence shown here is derived from an EMBL/GenBank/DDBJ whole genome shotgun (WGS) entry which is preliminary data.</text>
</comment>
<evidence type="ECO:0000313" key="2">
    <source>
        <dbReference type="Proteomes" id="UP000642673"/>
    </source>
</evidence>
<sequence length="51" mass="5768">MPDAATRDTRSGDRVCWYVRTGSTTEVTAEPSAEIVLERKKKRKPLSFLRG</sequence>
<name>A0ABQ3ESY5_9ACTN</name>
<organism evidence="1 2">
    <name type="scientific">Streptomyces cirratus</name>
    <dbReference type="NCBI Taxonomy" id="68187"/>
    <lineage>
        <taxon>Bacteria</taxon>
        <taxon>Bacillati</taxon>
        <taxon>Actinomycetota</taxon>
        <taxon>Actinomycetes</taxon>
        <taxon>Kitasatosporales</taxon>
        <taxon>Streptomycetaceae</taxon>
        <taxon>Streptomyces</taxon>
    </lineage>
</organism>
<evidence type="ECO:0008006" key="3">
    <source>
        <dbReference type="Google" id="ProtNLM"/>
    </source>
</evidence>
<gene>
    <name evidence="1" type="ORF">GCM10010347_31360</name>
</gene>
<dbReference type="EMBL" id="BMVP01000005">
    <property type="protein sequence ID" value="GHB59144.1"/>
    <property type="molecule type" value="Genomic_DNA"/>
</dbReference>
<accession>A0ABQ3ESY5</accession>